<reference evidence="9" key="1">
    <citation type="submission" date="2016-10" db="EMBL/GenBank/DDBJ databases">
        <authorList>
            <person name="Varghese N."/>
            <person name="Submissions S."/>
        </authorList>
    </citation>
    <scope>NUCLEOTIDE SEQUENCE [LARGE SCALE GENOMIC DNA]</scope>
    <source>
        <strain evidence="9">CGMCC 1.7738</strain>
    </source>
</reference>
<feature type="transmembrane region" description="Helical" evidence="6">
    <location>
        <begin position="334"/>
        <end position="359"/>
    </location>
</feature>
<accession>A0A1I4E6J8</accession>
<dbReference type="PANTHER" id="PTHR43478">
    <property type="entry name" value="NA+/H+ ANTIPORTER-RELATED"/>
    <property type="match status" value="1"/>
</dbReference>
<feature type="transmembrane region" description="Helical" evidence="6">
    <location>
        <begin position="489"/>
        <end position="507"/>
    </location>
</feature>
<feature type="transmembrane region" description="Helical" evidence="6">
    <location>
        <begin position="146"/>
        <end position="171"/>
    </location>
</feature>
<evidence type="ECO:0000256" key="3">
    <source>
        <dbReference type="ARBA" id="ARBA00022692"/>
    </source>
</evidence>
<evidence type="ECO:0000313" key="9">
    <source>
        <dbReference type="Proteomes" id="UP000199607"/>
    </source>
</evidence>
<dbReference type="InterPro" id="IPR018461">
    <property type="entry name" value="Na/H_Antiport_NhaC-like_C"/>
</dbReference>
<evidence type="ECO:0000256" key="1">
    <source>
        <dbReference type="ARBA" id="ARBA00004651"/>
    </source>
</evidence>
<feature type="transmembrane region" description="Helical" evidence="6">
    <location>
        <begin position="464"/>
        <end position="483"/>
    </location>
</feature>
<feature type="transmembrane region" description="Helical" evidence="6">
    <location>
        <begin position="191"/>
        <end position="213"/>
    </location>
</feature>
<feature type="transmembrane region" description="Helical" evidence="6">
    <location>
        <begin position="63"/>
        <end position="82"/>
    </location>
</feature>
<dbReference type="STRING" id="553466.SAMN04487950_1850"/>
<protein>
    <submittedName>
        <fullName evidence="8">Na+/H+ antiporter NhaC</fullName>
    </submittedName>
</protein>
<dbReference type="Proteomes" id="UP000199607">
    <property type="component" value="Unassembled WGS sequence"/>
</dbReference>
<organism evidence="8 9">
    <name type="scientific">Halogranum rubrum</name>
    <dbReference type="NCBI Taxonomy" id="553466"/>
    <lineage>
        <taxon>Archaea</taxon>
        <taxon>Methanobacteriati</taxon>
        <taxon>Methanobacteriota</taxon>
        <taxon>Stenosarchaea group</taxon>
        <taxon>Halobacteria</taxon>
        <taxon>Halobacteriales</taxon>
        <taxon>Haloferacaceae</taxon>
    </lineage>
</organism>
<evidence type="ECO:0000256" key="5">
    <source>
        <dbReference type="ARBA" id="ARBA00023136"/>
    </source>
</evidence>
<dbReference type="AlphaFoldDB" id="A0A1I4E6J8"/>
<name>A0A1I4E6J8_9EURY</name>
<dbReference type="RefSeq" id="WP_089868706.1">
    <property type="nucleotide sequence ID" value="NZ_FOTC01000002.1"/>
</dbReference>
<sequence length="534" mass="56641">MASDFGVLSLVPPLLAIVLAIATRRAMLSLFIGIWVGGIIYGGGTGVAQLYDWVITSIGESTFNAKILIFTLQIGAGIALIWRLGGALAITNFATKRVDSHRKIGLATWLLGILWNFDDYANNAIVGSSMKNLADEMKMSREKLAYLLDSTAAPVATIGISSWVAFEIGLIANQYQELGIADQTPSAAATFIQSIPFNVYSILAIAMVGIIVITQRDFGEMLDAESRAQRTGNVIREDAQPLQNIKNELGEPITDDAPLRVFFLPVTVLVAVVVGGAVTMGYAPDRTLVEMVNNTDIATALVWGSFAMVATAVVLGLTEGLLSLEQSMETILDGFGTMLPALSILVLAWSIGAVATALGTGAYVTQFATGVVSPMMVPVVVFVTSAFIAFAIGTSWGTMSIMTPIVIPLAWEIGGNEPQFLAVAIGAMFSGAIFGDNCSPISDTTVLASTFAGSDHIDHVRTQMYYAFTVLLATIVVYLLYGATNLSPLVLLPVGILTLIGLVYGFSELDARRKDLSAKPASTRAATQRVTSDD</sequence>
<comment type="subcellular location">
    <subcellularLocation>
        <location evidence="1">Cell membrane</location>
        <topology evidence="1">Multi-pass membrane protein</topology>
    </subcellularLocation>
</comment>
<gene>
    <name evidence="8" type="ORF">SAMN04487950_1850</name>
</gene>
<dbReference type="EMBL" id="FOTC01000002">
    <property type="protein sequence ID" value="SFK99976.1"/>
    <property type="molecule type" value="Genomic_DNA"/>
</dbReference>
<feature type="transmembrane region" description="Helical" evidence="6">
    <location>
        <begin position="261"/>
        <end position="282"/>
    </location>
</feature>
<dbReference type="Pfam" id="PF03553">
    <property type="entry name" value="Na_H_antiporter"/>
    <property type="match status" value="1"/>
</dbReference>
<proteinExistence type="predicted"/>
<feature type="transmembrane region" description="Helical" evidence="6">
    <location>
        <begin position="30"/>
        <end position="51"/>
    </location>
</feature>
<feature type="transmembrane region" description="Helical" evidence="6">
    <location>
        <begin position="302"/>
        <end position="322"/>
    </location>
</feature>
<keyword evidence="3 6" id="KW-0812">Transmembrane</keyword>
<evidence type="ECO:0000256" key="2">
    <source>
        <dbReference type="ARBA" id="ARBA00022475"/>
    </source>
</evidence>
<keyword evidence="4 6" id="KW-1133">Transmembrane helix</keyword>
<keyword evidence="2" id="KW-1003">Cell membrane</keyword>
<evidence type="ECO:0000256" key="6">
    <source>
        <dbReference type="SAM" id="Phobius"/>
    </source>
</evidence>
<dbReference type="GO" id="GO:0005886">
    <property type="term" value="C:plasma membrane"/>
    <property type="evidence" value="ECO:0007669"/>
    <property type="project" value="UniProtKB-SubCell"/>
</dbReference>
<evidence type="ECO:0000256" key="4">
    <source>
        <dbReference type="ARBA" id="ARBA00022989"/>
    </source>
</evidence>
<feature type="transmembrane region" description="Helical" evidence="6">
    <location>
        <begin position="6"/>
        <end position="23"/>
    </location>
</feature>
<feature type="domain" description="Na+/H+ antiporter NhaC-like C-terminal" evidence="7">
    <location>
        <begin position="155"/>
        <end position="482"/>
    </location>
</feature>
<evidence type="ECO:0000313" key="8">
    <source>
        <dbReference type="EMBL" id="SFK99976.1"/>
    </source>
</evidence>
<dbReference type="PANTHER" id="PTHR43478:SF1">
    <property type="entry name" value="NA+_H+ ANTIPORTER NHAC-LIKE C-TERMINAL DOMAIN-CONTAINING PROTEIN"/>
    <property type="match status" value="1"/>
</dbReference>
<keyword evidence="9" id="KW-1185">Reference proteome</keyword>
<feature type="transmembrane region" description="Helical" evidence="6">
    <location>
        <begin position="371"/>
        <end position="392"/>
    </location>
</feature>
<keyword evidence="5 6" id="KW-0472">Membrane</keyword>
<evidence type="ECO:0000259" key="7">
    <source>
        <dbReference type="Pfam" id="PF03553"/>
    </source>
</evidence>